<gene>
    <name evidence="1" type="ORF">MTP08_05220</name>
</gene>
<accession>A0ABY4BJ03</accession>
<keyword evidence="2" id="KW-1185">Reference proteome</keyword>
<evidence type="ECO:0000313" key="1">
    <source>
        <dbReference type="EMBL" id="UOE39171.1"/>
    </source>
</evidence>
<evidence type="ECO:0000313" key="2">
    <source>
        <dbReference type="Proteomes" id="UP000831068"/>
    </source>
</evidence>
<dbReference type="RefSeq" id="WP_243577348.1">
    <property type="nucleotide sequence ID" value="NZ_CP094529.1"/>
</dbReference>
<sequence length="90" mass="9928">MRNEEKDTFVRGMVEGAKRSGKNLDFEDIANALNNNGYRTDKDTEYSSDGGRGVARYVSTLYDSTEKDGNSNSANDIANTIVGKDGKPKW</sequence>
<proteinExistence type="predicted"/>
<dbReference type="EMBL" id="CP094529">
    <property type="protein sequence ID" value="UOE39171.1"/>
    <property type="molecule type" value="Genomic_DNA"/>
</dbReference>
<name>A0ABY4BJ03_9FLAO</name>
<protein>
    <submittedName>
        <fullName evidence="1">Uncharacterized protein</fullName>
    </submittedName>
</protein>
<reference evidence="1 2" key="1">
    <citation type="submission" date="2022-03" db="EMBL/GenBank/DDBJ databases">
        <title>Chryseobacterium sp. isolated from the Andong Sikhe.</title>
        <authorList>
            <person name="Won M."/>
            <person name="Kim S.-J."/>
            <person name="Kwon S.-W."/>
        </authorList>
    </citation>
    <scope>NUCLEOTIDE SEQUENCE [LARGE SCALE GENOMIC DNA]</scope>
    <source>
        <strain evidence="1 2">ADR-1</strain>
    </source>
</reference>
<organism evidence="1 2">
    <name type="scientific">Chryseobacterium oryzae</name>
    <dbReference type="NCBI Taxonomy" id="2929799"/>
    <lineage>
        <taxon>Bacteria</taxon>
        <taxon>Pseudomonadati</taxon>
        <taxon>Bacteroidota</taxon>
        <taxon>Flavobacteriia</taxon>
        <taxon>Flavobacteriales</taxon>
        <taxon>Weeksellaceae</taxon>
        <taxon>Chryseobacterium group</taxon>
        <taxon>Chryseobacterium</taxon>
    </lineage>
</organism>
<dbReference type="Proteomes" id="UP000831068">
    <property type="component" value="Chromosome"/>
</dbReference>